<gene>
    <name evidence="3" type="ORF">LSAT_V11C500278770</name>
</gene>
<dbReference type="NCBIfam" id="TIGR01640">
    <property type="entry name" value="F_box_assoc_1"/>
    <property type="match status" value="1"/>
</dbReference>
<feature type="region of interest" description="Disordered" evidence="1">
    <location>
        <begin position="44"/>
        <end position="90"/>
    </location>
</feature>
<dbReference type="CDD" id="cd22157">
    <property type="entry name" value="F-box_AtFBW1-like"/>
    <property type="match status" value="1"/>
</dbReference>
<dbReference type="AlphaFoldDB" id="A0A9R1VDX0"/>
<evidence type="ECO:0000259" key="2">
    <source>
        <dbReference type="PROSITE" id="PS50181"/>
    </source>
</evidence>
<accession>A0A9R1VDX0</accession>
<evidence type="ECO:0000313" key="4">
    <source>
        <dbReference type="Proteomes" id="UP000235145"/>
    </source>
</evidence>
<dbReference type="InterPro" id="IPR001810">
    <property type="entry name" value="F-box_dom"/>
</dbReference>
<dbReference type="Proteomes" id="UP000235145">
    <property type="component" value="Unassembled WGS sequence"/>
</dbReference>
<organism evidence="3 4">
    <name type="scientific">Lactuca sativa</name>
    <name type="common">Garden lettuce</name>
    <dbReference type="NCBI Taxonomy" id="4236"/>
    <lineage>
        <taxon>Eukaryota</taxon>
        <taxon>Viridiplantae</taxon>
        <taxon>Streptophyta</taxon>
        <taxon>Embryophyta</taxon>
        <taxon>Tracheophyta</taxon>
        <taxon>Spermatophyta</taxon>
        <taxon>Magnoliopsida</taxon>
        <taxon>eudicotyledons</taxon>
        <taxon>Gunneridae</taxon>
        <taxon>Pentapetalae</taxon>
        <taxon>asterids</taxon>
        <taxon>campanulids</taxon>
        <taxon>Asterales</taxon>
        <taxon>Asteraceae</taxon>
        <taxon>Cichorioideae</taxon>
        <taxon>Cichorieae</taxon>
        <taxon>Lactucinae</taxon>
        <taxon>Lactuca</taxon>
    </lineage>
</organism>
<feature type="domain" description="F-box" evidence="2">
    <location>
        <begin position="207"/>
        <end position="253"/>
    </location>
</feature>
<reference evidence="3 4" key="1">
    <citation type="journal article" date="2017" name="Nat. Commun.">
        <title>Genome assembly with in vitro proximity ligation data and whole-genome triplication in lettuce.</title>
        <authorList>
            <person name="Reyes-Chin-Wo S."/>
            <person name="Wang Z."/>
            <person name="Yang X."/>
            <person name="Kozik A."/>
            <person name="Arikit S."/>
            <person name="Song C."/>
            <person name="Xia L."/>
            <person name="Froenicke L."/>
            <person name="Lavelle D.O."/>
            <person name="Truco M.J."/>
            <person name="Xia R."/>
            <person name="Zhu S."/>
            <person name="Xu C."/>
            <person name="Xu H."/>
            <person name="Xu X."/>
            <person name="Cox K."/>
            <person name="Korf I."/>
            <person name="Meyers B.C."/>
            <person name="Michelmore R.W."/>
        </authorList>
    </citation>
    <scope>NUCLEOTIDE SEQUENCE [LARGE SCALE GENOMIC DNA]</scope>
    <source>
        <strain evidence="4">cv. Salinas</strain>
        <tissue evidence="3">Seedlings</tissue>
    </source>
</reference>
<dbReference type="Pfam" id="PF08268">
    <property type="entry name" value="FBA_3"/>
    <property type="match status" value="1"/>
</dbReference>
<evidence type="ECO:0000313" key="3">
    <source>
        <dbReference type="EMBL" id="KAJ0203298.1"/>
    </source>
</evidence>
<dbReference type="SMART" id="SM00256">
    <property type="entry name" value="FBOX"/>
    <property type="match status" value="1"/>
</dbReference>
<proteinExistence type="predicted"/>
<dbReference type="InterPro" id="IPR050796">
    <property type="entry name" value="SCF_F-box_component"/>
</dbReference>
<dbReference type="InterPro" id="IPR017451">
    <property type="entry name" value="F-box-assoc_interact_dom"/>
</dbReference>
<sequence>MGVIPQIKISLLHTIDHTPFHFFLFAFTFTFFYSDSSSFRMATANDGRSPYESGAAEERFRERPFRPEIYEEPQNVSHEAGPNKSTGASELSTHQVGNFASISSATGISELEQMVKQMTFTRYEAQRLMALVHSRIMEESPTPLLRLEASTTSGSMKRHKHGDERDNFHASIVSSRVLEDEIARDSTFTNNNWTHLPITSMASTQHPATMENLPGELLENIFIRLSAKQLAQMRSVSKSWNALLSHSSFVKSHLHRSIHHNDQILLVFQHEDEFSSCYYFEQFTAKLSRCLRLKVANFIKFPVNPQSGHTDGIRIIGSVNGLICSSYNNDSVIHIWNPSLSAVSTLPPYSTPSPCYSSINVYFRFGFDPKTDDYKVVKLTGLSGPPTYVVKSWLQVEIYSMRKGLWEMITERFPSHITTITNGNYVCVDGYAGHLHWLGYINRKMGPKTIVAFDLGSETFREIPPPDSILDEDDNRQDILGVLAEKLCVITHVRVDGTCVVWVMDKYGVAESWVKRHVFSLIIGDYTSVFGFTSRNEFLFEDDGYVVLYDPNANALKIFQHYWRPDCWIENIADYVDSLVWVSPAKYEMVDDDGGKN</sequence>
<dbReference type="Gene3D" id="1.20.1280.50">
    <property type="match status" value="1"/>
</dbReference>
<protein>
    <recommendedName>
        <fullName evidence="2">F-box domain-containing protein</fullName>
    </recommendedName>
</protein>
<keyword evidence="4" id="KW-1185">Reference proteome</keyword>
<dbReference type="SUPFAM" id="SSF81383">
    <property type="entry name" value="F-box domain"/>
    <property type="match status" value="1"/>
</dbReference>
<name>A0A9R1VDX0_LACSA</name>
<dbReference type="InterPro" id="IPR013187">
    <property type="entry name" value="F-box-assoc_dom_typ3"/>
</dbReference>
<evidence type="ECO:0000256" key="1">
    <source>
        <dbReference type="SAM" id="MobiDB-lite"/>
    </source>
</evidence>
<dbReference type="PROSITE" id="PS50181">
    <property type="entry name" value="FBOX"/>
    <property type="match status" value="1"/>
</dbReference>
<dbReference type="EMBL" id="NBSK02000005">
    <property type="protein sequence ID" value="KAJ0203298.1"/>
    <property type="molecule type" value="Genomic_DNA"/>
</dbReference>
<dbReference type="OrthoDB" id="1845276at2759"/>
<comment type="caution">
    <text evidence="3">The sequence shown here is derived from an EMBL/GenBank/DDBJ whole genome shotgun (WGS) entry which is preliminary data.</text>
</comment>
<dbReference type="Pfam" id="PF00646">
    <property type="entry name" value="F-box"/>
    <property type="match status" value="1"/>
</dbReference>
<dbReference type="InterPro" id="IPR036047">
    <property type="entry name" value="F-box-like_dom_sf"/>
</dbReference>
<feature type="compositionally biased region" description="Basic and acidic residues" evidence="1">
    <location>
        <begin position="56"/>
        <end position="69"/>
    </location>
</feature>
<dbReference type="PANTHER" id="PTHR31672:SF13">
    <property type="entry name" value="F-BOX PROTEIN CPR30-LIKE"/>
    <property type="match status" value="1"/>
</dbReference>
<dbReference type="PANTHER" id="PTHR31672">
    <property type="entry name" value="BNACNNG10540D PROTEIN"/>
    <property type="match status" value="1"/>
</dbReference>